<dbReference type="GO" id="GO:0009328">
    <property type="term" value="C:phenylalanine-tRNA ligase complex"/>
    <property type="evidence" value="ECO:0007669"/>
    <property type="project" value="TreeGrafter"/>
</dbReference>
<feature type="domain" description="B5" evidence="11">
    <location>
        <begin position="49"/>
        <end position="124"/>
    </location>
</feature>
<dbReference type="SMART" id="SM00874">
    <property type="entry name" value="B5"/>
    <property type="match status" value="1"/>
</dbReference>
<evidence type="ECO:0000256" key="2">
    <source>
        <dbReference type="ARBA" id="ARBA00012814"/>
    </source>
</evidence>
<dbReference type="Pfam" id="PF03484">
    <property type="entry name" value="B5"/>
    <property type="match status" value="1"/>
</dbReference>
<evidence type="ECO:0000256" key="6">
    <source>
        <dbReference type="ARBA" id="ARBA00022840"/>
    </source>
</evidence>
<reference evidence="12" key="1">
    <citation type="submission" date="2019-11" db="EMBL/GenBank/DDBJ databases">
        <title>Microbial mats filling the niche in hypersaline microbial mats.</title>
        <authorList>
            <person name="Wong H.L."/>
            <person name="Macleod F.I."/>
            <person name="White R.A. III"/>
            <person name="Burns B.P."/>
        </authorList>
    </citation>
    <scope>NUCLEOTIDE SEQUENCE</scope>
    <source>
        <strain evidence="12">Bin_327</strain>
    </source>
</reference>
<dbReference type="InterPro" id="IPR036690">
    <property type="entry name" value="Fdx_antiC-bd_sf"/>
</dbReference>
<feature type="non-terminal residue" evidence="12">
    <location>
        <position position="1"/>
    </location>
</feature>
<dbReference type="GO" id="GO:0005524">
    <property type="term" value="F:ATP binding"/>
    <property type="evidence" value="ECO:0007669"/>
    <property type="project" value="UniProtKB-KW"/>
</dbReference>
<keyword evidence="4" id="KW-0479">Metal-binding</keyword>
<keyword evidence="6" id="KW-0067">ATP-binding</keyword>
<dbReference type="InterPro" id="IPR045060">
    <property type="entry name" value="Phe-tRNA-ligase_IIc_bsu"/>
</dbReference>
<accession>A0A9D5K949</accession>
<dbReference type="GO" id="GO:0006432">
    <property type="term" value="P:phenylalanyl-tRNA aminoacylation"/>
    <property type="evidence" value="ECO:0007669"/>
    <property type="project" value="InterPro"/>
</dbReference>
<sequence length="446" mass="49702">GIQSDSSKRFAAGIDCEMVRRAAVFFIHTLADLCPELSVKGELAYGQPGDKGSVNLEYSKLDTYANTEIDKDKAKKNLELIGFDVEQAKDGFTLKVPSHRNDMAEDVDAIEEVLRLEGYDNLPSRFIVRTPEAGCRHPLSRKLGRIRNFFTGLGYNEIYSLSLISAPEVPSELTGNAIPITNPLSERLSVLRPTLLPGMLSAMAENIRFGNRGLYFFEIGSVYRNTPDGFKEPLHLGIMISGEVEPIGWDGDVRGSDYFDLKGAFEMFSEAFGHNDISFKDTIPSTYLDVEACRIIIDNKDAGYLGKVDAEFLRKADIPQEVYFCEVNMSLVLEDEKRKTYIKPLPRFKPVERDMALLLDASHDAAEVMQFVKEHAGELCSEVEVFDSFTGSPLPKGKRNLGLRLRFQPSARNLSKEEVDERIAVLSGKMAAEFDALVRGREGNGS</sequence>
<protein>
    <recommendedName>
        <fullName evidence="2">phenylalanine--tRNA ligase</fullName>
        <ecNumber evidence="2">6.1.1.20</ecNumber>
    </recommendedName>
</protein>
<dbReference type="CDD" id="cd00769">
    <property type="entry name" value="PheRS_beta_core"/>
    <property type="match status" value="1"/>
</dbReference>
<keyword evidence="9" id="KW-0030">Aminoacyl-tRNA synthetase</keyword>
<dbReference type="Gene3D" id="3.30.56.10">
    <property type="match status" value="1"/>
</dbReference>
<dbReference type="InterPro" id="IPR041616">
    <property type="entry name" value="PheRS_beta_core"/>
</dbReference>
<dbReference type="InterPro" id="IPR005147">
    <property type="entry name" value="tRNA_synthase_B5-dom"/>
</dbReference>
<dbReference type="PANTHER" id="PTHR10947:SF0">
    <property type="entry name" value="PHENYLALANINE--TRNA LIGASE BETA SUBUNIT"/>
    <property type="match status" value="1"/>
</dbReference>
<evidence type="ECO:0000313" key="12">
    <source>
        <dbReference type="EMBL" id="MBD3364385.1"/>
    </source>
</evidence>
<keyword evidence="7" id="KW-0460">Magnesium</keyword>
<dbReference type="Proteomes" id="UP000630660">
    <property type="component" value="Unassembled WGS sequence"/>
</dbReference>
<name>A0A9D5K949_UNCW3</name>
<dbReference type="Gene3D" id="3.30.70.380">
    <property type="entry name" value="Ferrodoxin-fold anticodon-binding domain"/>
    <property type="match status" value="1"/>
</dbReference>
<keyword evidence="3" id="KW-0436">Ligase</keyword>
<dbReference type="InterPro" id="IPR045864">
    <property type="entry name" value="aa-tRNA-synth_II/BPL/LPL"/>
</dbReference>
<evidence type="ECO:0000256" key="8">
    <source>
        <dbReference type="ARBA" id="ARBA00022917"/>
    </source>
</evidence>
<comment type="cofactor">
    <cofactor evidence="1">
        <name>Mg(2+)</name>
        <dbReference type="ChEBI" id="CHEBI:18420"/>
    </cofactor>
</comment>
<dbReference type="PROSITE" id="PS51483">
    <property type="entry name" value="B5"/>
    <property type="match status" value="1"/>
</dbReference>
<evidence type="ECO:0000256" key="1">
    <source>
        <dbReference type="ARBA" id="ARBA00001946"/>
    </source>
</evidence>
<evidence type="ECO:0000259" key="11">
    <source>
        <dbReference type="PROSITE" id="PS51483"/>
    </source>
</evidence>
<dbReference type="SUPFAM" id="SSF54991">
    <property type="entry name" value="Anticodon-binding domain of PheRS"/>
    <property type="match status" value="1"/>
</dbReference>
<dbReference type="EC" id="6.1.1.20" evidence="2"/>
<keyword evidence="8" id="KW-0648">Protein biosynthesis</keyword>
<evidence type="ECO:0000256" key="4">
    <source>
        <dbReference type="ARBA" id="ARBA00022723"/>
    </source>
</evidence>
<comment type="caution">
    <text evidence="12">The sequence shown here is derived from an EMBL/GenBank/DDBJ whole genome shotgun (WGS) entry which is preliminary data.</text>
</comment>
<evidence type="ECO:0000256" key="5">
    <source>
        <dbReference type="ARBA" id="ARBA00022741"/>
    </source>
</evidence>
<dbReference type="AlphaFoldDB" id="A0A9D5K949"/>
<evidence type="ECO:0000313" key="13">
    <source>
        <dbReference type="Proteomes" id="UP000630660"/>
    </source>
</evidence>
<dbReference type="GO" id="GO:0003723">
    <property type="term" value="F:RNA binding"/>
    <property type="evidence" value="ECO:0007669"/>
    <property type="project" value="InterPro"/>
</dbReference>
<evidence type="ECO:0000259" key="10">
    <source>
        <dbReference type="PROSITE" id="PS51447"/>
    </source>
</evidence>
<evidence type="ECO:0000256" key="3">
    <source>
        <dbReference type="ARBA" id="ARBA00022598"/>
    </source>
</evidence>
<gene>
    <name evidence="12" type="ORF">GF359_04125</name>
</gene>
<dbReference type="SMART" id="SM00896">
    <property type="entry name" value="FDX-ACB"/>
    <property type="match status" value="1"/>
</dbReference>
<keyword evidence="5" id="KW-0547">Nucleotide-binding</keyword>
<dbReference type="PROSITE" id="PS51447">
    <property type="entry name" value="FDX_ACB"/>
    <property type="match status" value="1"/>
</dbReference>
<evidence type="ECO:0000256" key="7">
    <source>
        <dbReference type="ARBA" id="ARBA00022842"/>
    </source>
</evidence>
<dbReference type="PANTHER" id="PTHR10947">
    <property type="entry name" value="PHENYLALANYL-TRNA SYNTHETASE BETA CHAIN AND LEUCINE-RICH REPEAT-CONTAINING PROTEIN 47"/>
    <property type="match status" value="1"/>
</dbReference>
<proteinExistence type="predicted"/>
<dbReference type="EMBL" id="WJKJ01000134">
    <property type="protein sequence ID" value="MBD3364385.1"/>
    <property type="molecule type" value="Genomic_DNA"/>
</dbReference>
<dbReference type="Gene3D" id="3.30.930.10">
    <property type="entry name" value="Bira Bifunctional Protein, Domain 2"/>
    <property type="match status" value="1"/>
</dbReference>
<dbReference type="GO" id="GO:0000287">
    <property type="term" value="F:magnesium ion binding"/>
    <property type="evidence" value="ECO:0007669"/>
    <property type="project" value="InterPro"/>
</dbReference>
<dbReference type="GO" id="GO:0004826">
    <property type="term" value="F:phenylalanine-tRNA ligase activity"/>
    <property type="evidence" value="ECO:0007669"/>
    <property type="project" value="UniProtKB-EC"/>
</dbReference>
<evidence type="ECO:0000256" key="9">
    <source>
        <dbReference type="ARBA" id="ARBA00023146"/>
    </source>
</evidence>
<organism evidence="12 13">
    <name type="scientific">candidate division WOR-3 bacterium</name>
    <dbReference type="NCBI Taxonomy" id="2052148"/>
    <lineage>
        <taxon>Bacteria</taxon>
        <taxon>Bacteria division WOR-3</taxon>
    </lineage>
</organism>
<dbReference type="SUPFAM" id="SSF55681">
    <property type="entry name" value="Class II aaRS and biotin synthetases"/>
    <property type="match status" value="1"/>
</dbReference>
<dbReference type="InterPro" id="IPR005121">
    <property type="entry name" value="Fdx_antiC-bd"/>
</dbReference>
<dbReference type="SUPFAM" id="SSF46955">
    <property type="entry name" value="Putative DNA-binding domain"/>
    <property type="match status" value="1"/>
</dbReference>
<dbReference type="Pfam" id="PF17759">
    <property type="entry name" value="tRNA_synthFbeta"/>
    <property type="match status" value="1"/>
</dbReference>
<dbReference type="InterPro" id="IPR009061">
    <property type="entry name" value="DNA-bd_dom_put_sf"/>
</dbReference>
<dbReference type="Pfam" id="PF03147">
    <property type="entry name" value="FDX-ACB"/>
    <property type="match status" value="1"/>
</dbReference>
<feature type="domain" description="FDX-ACB" evidence="10">
    <location>
        <begin position="346"/>
        <end position="439"/>
    </location>
</feature>